<dbReference type="AlphaFoldDB" id="A0A5N5G4U2"/>
<evidence type="ECO:0000256" key="6">
    <source>
        <dbReference type="SAM" id="MobiDB-lite"/>
    </source>
</evidence>
<evidence type="ECO:0000256" key="2">
    <source>
        <dbReference type="ARBA" id="ARBA00023015"/>
    </source>
</evidence>
<dbReference type="InterPro" id="IPR045084">
    <property type="entry name" value="AIB/MYC-like"/>
</dbReference>
<keyword evidence="4 5" id="KW-0539">Nucleus</keyword>
<protein>
    <recommendedName>
        <fullName evidence="5">Transcription factor</fullName>
        <shortName evidence="5">bHLH transcription factor</shortName>
    </recommendedName>
    <alternativeName>
        <fullName evidence="5">Basic helix-loop-helix protein</fullName>
    </alternativeName>
</protein>
<organism evidence="8 9">
    <name type="scientific">Pyrus ussuriensis x Pyrus communis</name>
    <dbReference type="NCBI Taxonomy" id="2448454"/>
    <lineage>
        <taxon>Eukaryota</taxon>
        <taxon>Viridiplantae</taxon>
        <taxon>Streptophyta</taxon>
        <taxon>Embryophyta</taxon>
        <taxon>Tracheophyta</taxon>
        <taxon>Spermatophyta</taxon>
        <taxon>Magnoliopsida</taxon>
        <taxon>eudicotyledons</taxon>
        <taxon>Gunneridae</taxon>
        <taxon>Pentapetalae</taxon>
        <taxon>rosids</taxon>
        <taxon>fabids</taxon>
        <taxon>Rosales</taxon>
        <taxon>Rosaceae</taxon>
        <taxon>Amygdaloideae</taxon>
        <taxon>Maleae</taxon>
        <taxon>Pyrus</taxon>
    </lineage>
</organism>
<proteinExistence type="predicted"/>
<keyword evidence="2 5" id="KW-0805">Transcription regulation</keyword>
<reference evidence="8 9" key="1">
    <citation type="submission" date="2019-09" db="EMBL/GenBank/DDBJ databases">
        <authorList>
            <person name="Ou C."/>
        </authorList>
    </citation>
    <scope>NUCLEOTIDE SEQUENCE [LARGE SCALE GENOMIC DNA]</scope>
    <source>
        <strain evidence="8">S2</strain>
        <tissue evidence="8">Leaf</tissue>
    </source>
</reference>
<dbReference type="Proteomes" id="UP000327157">
    <property type="component" value="Chromosome 11"/>
</dbReference>
<feature type="compositionally biased region" description="Polar residues" evidence="6">
    <location>
        <begin position="239"/>
        <end position="257"/>
    </location>
</feature>
<dbReference type="PANTHER" id="PTHR11514:SF115">
    <property type="entry name" value="TRANSCRIPTION FACTOR"/>
    <property type="match status" value="1"/>
</dbReference>
<evidence type="ECO:0000256" key="4">
    <source>
        <dbReference type="ARBA" id="ARBA00023242"/>
    </source>
</evidence>
<evidence type="ECO:0000256" key="1">
    <source>
        <dbReference type="ARBA" id="ARBA00004123"/>
    </source>
</evidence>
<dbReference type="GO" id="GO:0046983">
    <property type="term" value="F:protein dimerization activity"/>
    <property type="evidence" value="ECO:0007669"/>
    <property type="project" value="InterPro"/>
</dbReference>
<sequence>MEEIISSSCPPDFCQETTFQQRLQFIVHNVPYSSDQVSLSWAGGHFQNTCDHLASKISNQVNREFEALLHDDVMDLDMRLVDHGDVTDSELFYFYTVSLTQSFSASHGNNSDNILGRAFGSGGFVWLAGDHEFQFYECERVKEARMHGIQTLVCIATPCGVVELASLDVIKEDYGLGHLSKSLFGSDGNNNNNRRLSKQQTSREGNILDPILENELFSADQIELTRQGGINEAAPINVGGSSPESPSNSVGNFTSENSKNKTRSKNRGRSSNNGAASRQSQLSNHVVAEKQRREKLNHRFCVLRSVVPNVSKMDRSSLLADAVAYINQLKSKVEELEAKVQEQPQKPKAGNNTSNNLDHQSSQSTSAIVDQHHYSNINANNNTISNSNRAAAASVVEVDVYVKVMGSEAKIRVQSPDQDYPYAKLMNALKGLGLQVYHASISSVKELMIQDVVARLPYGFTSEEVLRNGIIRNYKLFYLIF</sequence>
<gene>
    <name evidence="8" type="ORF">D8674_005301</name>
</gene>
<keyword evidence="3 5" id="KW-0804">Transcription</keyword>
<dbReference type="GO" id="GO:0003700">
    <property type="term" value="F:DNA-binding transcription factor activity"/>
    <property type="evidence" value="ECO:0007669"/>
    <property type="project" value="InterPro"/>
</dbReference>
<reference evidence="9" key="2">
    <citation type="submission" date="2019-10" db="EMBL/GenBank/DDBJ databases">
        <title>A de novo genome assembly of a pear dwarfing rootstock.</title>
        <authorList>
            <person name="Wang F."/>
            <person name="Wang J."/>
            <person name="Li S."/>
            <person name="Zhang Y."/>
            <person name="Fang M."/>
            <person name="Ma L."/>
            <person name="Zhao Y."/>
            <person name="Jiang S."/>
        </authorList>
    </citation>
    <scope>NUCLEOTIDE SEQUENCE [LARGE SCALE GENOMIC DNA]</scope>
</reference>
<dbReference type="SUPFAM" id="SSF47459">
    <property type="entry name" value="HLH, helix-loop-helix DNA-binding domain"/>
    <property type="match status" value="1"/>
</dbReference>
<comment type="caution">
    <text evidence="8">The sequence shown here is derived from an EMBL/GenBank/DDBJ whole genome shotgun (WGS) entry which is preliminary data.</text>
</comment>
<dbReference type="PROSITE" id="PS50888">
    <property type="entry name" value="BHLH"/>
    <property type="match status" value="1"/>
</dbReference>
<comment type="subcellular location">
    <subcellularLocation>
        <location evidence="1 5">Nucleus</location>
    </subcellularLocation>
</comment>
<feature type="domain" description="BHLH" evidence="7">
    <location>
        <begin position="280"/>
        <end position="329"/>
    </location>
</feature>
<feature type="compositionally biased region" description="Polar residues" evidence="6">
    <location>
        <begin position="269"/>
        <end position="284"/>
    </location>
</feature>
<evidence type="ECO:0000313" key="9">
    <source>
        <dbReference type="Proteomes" id="UP000327157"/>
    </source>
</evidence>
<feature type="compositionally biased region" description="Polar residues" evidence="6">
    <location>
        <begin position="350"/>
        <end position="366"/>
    </location>
</feature>
<feature type="region of interest" description="Disordered" evidence="6">
    <location>
        <begin position="337"/>
        <end position="366"/>
    </location>
</feature>
<dbReference type="InterPro" id="IPR025610">
    <property type="entry name" value="MYC/MYB_N"/>
</dbReference>
<dbReference type="Pfam" id="PF00010">
    <property type="entry name" value="HLH"/>
    <property type="match status" value="1"/>
</dbReference>
<evidence type="ECO:0000256" key="5">
    <source>
        <dbReference type="RuleBase" id="RU369104"/>
    </source>
</evidence>
<feature type="region of interest" description="Disordered" evidence="6">
    <location>
        <begin position="233"/>
        <end position="291"/>
    </location>
</feature>
<dbReference type="GO" id="GO:0005634">
    <property type="term" value="C:nucleus"/>
    <property type="evidence" value="ECO:0007669"/>
    <property type="project" value="UniProtKB-SubCell"/>
</dbReference>
<dbReference type="OrthoDB" id="10317439at2759"/>
<name>A0A5N5G4U2_9ROSA</name>
<dbReference type="InterPro" id="IPR011598">
    <property type="entry name" value="bHLH_dom"/>
</dbReference>
<dbReference type="InterPro" id="IPR036638">
    <property type="entry name" value="HLH_DNA-bd_sf"/>
</dbReference>
<dbReference type="GO" id="GO:0000976">
    <property type="term" value="F:transcription cis-regulatory region binding"/>
    <property type="evidence" value="ECO:0007669"/>
    <property type="project" value="TreeGrafter"/>
</dbReference>
<dbReference type="PANTHER" id="PTHR11514">
    <property type="entry name" value="MYC"/>
    <property type="match status" value="1"/>
</dbReference>
<accession>A0A5N5G4U2</accession>
<dbReference type="SMART" id="SM00353">
    <property type="entry name" value="HLH"/>
    <property type="match status" value="1"/>
</dbReference>
<dbReference type="Pfam" id="PF14215">
    <property type="entry name" value="bHLH-MYC_N"/>
    <property type="match status" value="1"/>
</dbReference>
<keyword evidence="9" id="KW-1185">Reference proteome</keyword>
<evidence type="ECO:0000256" key="3">
    <source>
        <dbReference type="ARBA" id="ARBA00023163"/>
    </source>
</evidence>
<dbReference type="EMBL" id="SMOL01000559">
    <property type="protein sequence ID" value="KAB2605584.1"/>
    <property type="molecule type" value="Genomic_DNA"/>
</dbReference>
<reference evidence="8 9" key="3">
    <citation type="submission" date="2019-11" db="EMBL/GenBank/DDBJ databases">
        <title>A de novo genome assembly of a pear dwarfing rootstock.</title>
        <authorList>
            <person name="Wang F."/>
            <person name="Wang J."/>
            <person name="Li S."/>
            <person name="Zhang Y."/>
            <person name="Fang M."/>
            <person name="Ma L."/>
            <person name="Zhao Y."/>
            <person name="Jiang S."/>
        </authorList>
    </citation>
    <scope>NUCLEOTIDE SEQUENCE [LARGE SCALE GENOMIC DNA]</scope>
    <source>
        <strain evidence="8">S2</strain>
        <tissue evidence="8">Leaf</tissue>
    </source>
</reference>
<dbReference type="Gene3D" id="4.10.280.10">
    <property type="entry name" value="Helix-loop-helix DNA-binding domain"/>
    <property type="match status" value="1"/>
</dbReference>
<evidence type="ECO:0000313" key="8">
    <source>
        <dbReference type="EMBL" id="KAB2605584.1"/>
    </source>
</evidence>
<evidence type="ECO:0000259" key="7">
    <source>
        <dbReference type="PROSITE" id="PS50888"/>
    </source>
</evidence>